<proteinExistence type="predicted"/>
<comment type="caution">
    <text evidence="2">The sequence shown here is derived from an EMBL/GenBank/DDBJ whole genome shotgun (WGS) entry which is preliminary data.</text>
</comment>
<dbReference type="Proteomes" id="UP001642483">
    <property type="component" value="Unassembled WGS sequence"/>
</dbReference>
<reference evidence="2 3" key="1">
    <citation type="submission" date="2024-02" db="EMBL/GenBank/DDBJ databases">
        <authorList>
            <person name="Daric V."/>
            <person name="Darras S."/>
        </authorList>
    </citation>
    <scope>NUCLEOTIDE SEQUENCE [LARGE SCALE GENOMIC DNA]</scope>
</reference>
<feature type="compositionally biased region" description="Acidic residues" evidence="1">
    <location>
        <begin position="1"/>
        <end position="18"/>
    </location>
</feature>
<accession>A0ABP0GE96</accession>
<dbReference type="EMBL" id="CAWYQH010000112">
    <property type="protein sequence ID" value="CAK8690099.1"/>
    <property type="molecule type" value="Genomic_DNA"/>
</dbReference>
<protein>
    <submittedName>
        <fullName evidence="2">Uncharacterized protein</fullName>
    </submittedName>
</protein>
<feature type="region of interest" description="Disordered" evidence="1">
    <location>
        <begin position="1"/>
        <end position="26"/>
    </location>
</feature>
<organism evidence="2 3">
    <name type="scientific">Clavelina lepadiformis</name>
    <name type="common">Light-bulb sea squirt</name>
    <name type="synonym">Ascidia lepadiformis</name>
    <dbReference type="NCBI Taxonomy" id="159417"/>
    <lineage>
        <taxon>Eukaryota</taxon>
        <taxon>Metazoa</taxon>
        <taxon>Chordata</taxon>
        <taxon>Tunicata</taxon>
        <taxon>Ascidiacea</taxon>
        <taxon>Aplousobranchia</taxon>
        <taxon>Clavelinidae</taxon>
        <taxon>Clavelina</taxon>
    </lineage>
</organism>
<sequence>MPDEYDVDDDDDDDDDETANSTNPVYHLPHSSAIDITADELVPLLTAENVANLVLLSMVCICENIYCS</sequence>
<evidence type="ECO:0000313" key="3">
    <source>
        <dbReference type="Proteomes" id="UP001642483"/>
    </source>
</evidence>
<name>A0ABP0GE96_CLALP</name>
<gene>
    <name evidence="2" type="ORF">CVLEPA_LOCUS22736</name>
</gene>
<keyword evidence="3" id="KW-1185">Reference proteome</keyword>
<evidence type="ECO:0000313" key="2">
    <source>
        <dbReference type="EMBL" id="CAK8690099.1"/>
    </source>
</evidence>
<evidence type="ECO:0000256" key="1">
    <source>
        <dbReference type="SAM" id="MobiDB-lite"/>
    </source>
</evidence>